<name>A0AAV9GJK1_9PEZI</name>
<feature type="compositionally biased region" description="Polar residues" evidence="2">
    <location>
        <begin position="248"/>
        <end position="259"/>
    </location>
</feature>
<proteinExistence type="predicted"/>
<feature type="compositionally biased region" description="Pro residues" evidence="2">
    <location>
        <begin position="271"/>
        <end position="290"/>
    </location>
</feature>
<feature type="compositionally biased region" description="Pro residues" evidence="2">
    <location>
        <begin position="336"/>
        <end position="347"/>
    </location>
</feature>
<evidence type="ECO:0000313" key="3">
    <source>
        <dbReference type="EMBL" id="KAK4447186.1"/>
    </source>
</evidence>
<reference evidence="3" key="2">
    <citation type="submission" date="2023-05" db="EMBL/GenBank/DDBJ databases">
        <authorList>
            <consortium name="Lawrence Berkeley National Laboratory"/>
            <person name="Steindorff A."/>
            <person name="Hensen N."/>
            <person name="Bonometti L."/>
            <person name="Westerberg I."/>
            <person name="Brannstrom I.O."/>
            <person name="Guillou S."/>
            <person name="Cros-Aarteil S."/>
            <person name="Calhoun S."/>
            <person name="Haridas S."/>
            <person name="Kuo A."/>
            <person name="Mondo S."/>
            <person name="Pangilinan J."/>
            <person name="Riley R."/>
            <person name="Labutti K."/>
            <person name="Andreopoulos B."/>
            <person name="Lipzen A."/>
            <person name="Chen C."/>
            <person name="Yanf M."/>
            <person name="Daum C."/>
            <person name="Ng V."/>
            <person name="Clum A."/>
            <person name="Ohm R."/>
            <person name="Martin F."/>
            <person name="Silar P."/>
            <person name="Natvig D."/>
            <person name="Lalanne C."/>
            <person name="Gautier V."/>
            <person name="Ament-Velasquez S.L."/>
            <person name="Kruys A."/>
            <person name="Hutchinson M.I."/>
            <person name="Powell A.J."/>
            <person name="Barry K."/>
            <person name="Miller A.N."/>
            <person name="Grigoriev I.V."/>
            <person name="Debuchy R."/>
            <person name="Gladieux P."/>
            <person name="Thoren M.H."/>
            <person name="Johannesson H."/>
        </authorList>
    </citation>
    <scope>NUCLEOTIDE SEQUENCE</scope>
    <source>
        <strain evidence="3">PSN243</strain>
    </source>
</reference>
<gene>
    <name evidence="3" type="ORF">QBC34DRAFT_132891</name>
</gene>
<dbReference type="AlphaFoldDB" id="A0AAV9GJK1"/>
<reference evidence="3" key="1">
    <citation type="journal article" date="2023" name="Mol. Phylogenet. Evol.">
        <title>Genome-scale phylogeny and comparative genomics of the fungal order Sordariales.</title>
        <authorList>
            <person name="Hensen N."/>
            <person name="Bonometti L."/>
            <person name="Westerberg I."/>
            <person name="Brannstrom I.O."/>
            <person name="Guillou S."/>
            <person name="Cros-Aarteil S."/>
            <person name="Calhoun S."/>
            <person name="Haridas S."/>
            <person name="Kuo A."/>
            <person name="Mondo S."/>
            <person name="Pangilinan J."/>
            <person name="Riley R."/>
            <person name="LaButti K."/>
            <person name="Andreopoulos B."/>
            <person name="Lipzen A."/>
            <person name="Chen C."/>
            <person name="Yan M."/>
            <person name="Daum C."/>
            <person name="Ng V."/>
            <person name="Clum A."/>
            <person name="Steindorff A."/>
            <person name="Ohm R.A."/>
            <person name="Martin F."/>
            <person name="Silar P."/>
            <person name="Natvig D.O."/>
            <person name="Lalanne C."/>
            <person name="Gautier V."/>
            <person name="Ament-Velasquez S.L."/>
            <person name="Kruys A."/>
            <person name="Hutchinson M.I."/>
            <person name="Powell A.J."/>
            <person name="Barry K."/>
            <person name="Miller A.N."/>
            <person name="Grigoriev I.V."/>
            <person name="Debuchy R."/>
            <person name="Gladieux P."/>
            <person name="Hiltunen Thoren M."/>
            <person name="Johannesson H."/>
        </authorList>
    </citation>
    <scope>NUCLEOTIDE SEQUENCE</scope>
    <source>
        <strain evidence="3">PSN243</strain>
    </source>
</reference>
<accession>A0AAV9GJK1</accession>
<keyword evidence="1" id="KW-0175">Coiled coil</keyword>
<organism evidence="3 4">
    <name type="scientific">Podospora aff. communis PSN243</name>
    <dbReference type="NCBI Taxonomy" id="3040156"/>
    <lineage>
        <taxon>Eukaryota</taxon>
        <taxon>Fungi</taxon>
        <taxon>Dikarya</taxon>
        <taxon>Ascomycota</taxon>
        <taxon>Pezizomycotina</taxon>
        <taxon>Sordariomycetes</taxon>
        <taxon>Sordariomycetidae</taxon>
        <taxon>Sordariales</taxon>
        <taxon>Podosporaceae</taxon>
        <taxon>Podospora</taxon>
    </lineage>
</organism>
<sequence>MEVVGLSAAALSITKAIQSLVRFTNFLYRAAKDSPRVAQQIRQFALSVRNPAEAAKLAIMSLTKEKFDLGSPVIQHMKKINHLQDLEEETRHLHACVNGFRKRVLKINSRWDVVTSIRWGMLKPDMEAELSAPLSNLVATLSLTVNVIRLEEWLARRRENPTESIEEEIQEMKNTIVGLLESVRQLREDMHYTPPVTRRETNGSRGTVDSQITLCHLAHNMVERESVPSSPPETFTFAKVKRKRHSRSFSGASTISSAPSRHRPRVDSPNISPPRRPPPEPPSIPIPNLEPSPWWVGPLPPEQGNRAPSPPPREARASVEQRDTPVRVEPERMPSPELPAPPPPQVVPPGEGSSSKSDETTASSSSVPKSPGEARTAAISTTSPEPRRRRTRRTSPPEQEVEIPRSRTDLHLSVITGWITTQSGNRMVEAFIDRRQRCNLISRHHQEQLGLELEAHEDGLSHEVRRFGGRTLRTLGVVTLLWRNESVPVRCFVLEELERPLIFGRPFQYS</sequence>
<feature type="compositionally biased region" description="Low complexity" evidence="2">
    <location>
        <begin position="348"/>
        <end position="366"/>
    </location>
</feature>
<dbReference type="Proteomes" id="UP001321760">
    <property type="component" value="Unassembled WGS sequence"/>
</dbReference>
<feature type="coiled-coil region" evidence="1">
    <location>
        <begin position="162"/>
        <end position="189"/>
    </location>
</feature>
<evidence type="ECO:0008006" key="5">
    <source>
        <dbReference type="Google" id="ProtNLM"/>
    </source>
</evidence>
<evidence type="ECO:0000313" key="4">
    <source>
        <dbReference type="Proteomes" id="UP001321760"/>
    </source>
</evidence>
<keyword evidence="4" id="KW-1185">Reference proteome</keyword>
<feature type="region of interest" description="Disordered" evidence="2">
    <location>
        <begin position="238"/>
        <end position="405"/>
    </location>
</feature>
<feature type="compositionally biased region" description="Basic and acidic residues" evidence="2">
    <location>
        <begin position="313"/>
        <end position="334"/>
    </location>
</feature>
<evidence type="ECO:0000256" key="2">
    <source>
        <dbReference type="SAM" id="MobiDB-lite"/>
    </source>
</evidence>
<dbReference type="EMBL" id="MU865951">
    <property type="protein sequence ID" value="KAK4447186.1"/>
    <property type="molecule type" value="Genomic_DNA"/>
</dbReference>
<protein>
    <recommendedName>
        <fullName evidence="5">Fungal N-terminal domain-containing protein</fullName>
    </recommendedName>
</protein>
<evidence type="ECO:0000256" key="1">
    <source>
        <dbReference type="SAM" id="Coils"/>
    </source>
</evidence>
<comment type="caution">
    <text evidence="3">The sequence shown here is derived from an EMBL/GenBank/DDBJ whole genome shotgun (WGS) entry which is preliminary data.</text>
</comment>